<evidence type="ECO:0000313" key="3">
    <source>
        <dbReference type="Proteomes" id="UP001174677"/>
    </source>
</evidence>
<dbReference type="EMBL" id="JARPOI010000017">
    <property type="protein sequence ID" value="KAJ9140074.1"/>
    <property type="molecule type" value="Genomic_DNA"/>
</dbReference>
<evidence type="ECO:0000256" key="1">
    <source>
        <dbReference type="SAM" id="Phobius"/>
    </source>
</evidence>
<dbReference type="Proteomes" id="UP001174677">
    <property type="component" value="Chromosome 17"/>
</dbReference>
<sequence length="157" mass="17799">MSFRSTGYHWKLMVNRLRGCATYSTSTSPKMKAYAPSHCKSKAQVMGEFVPVYVALGMIFLSTTLGLHTAKQQLMYSPSVRVKKKLRETIPEVVYSDKVVDEANKFIEKSFFRKAARVQEFESGLQYIPDPIRKDIYAHSPRAETLKSIGIDPSTQP</sequence>
<dbReference type="PANTHER" id="PTHR33919">
    <property type="entry name" value="OS09G0127700 PROTEIN"/>
    <property type="match status" value="1"/>
</dbReference>
<protein>
    <submittedName>
        <fullName evidence="2">Uncharacterized protein</fullName>
    </submittedName>
</protein>
<keyword evidence="1" id="KW-0812">Transmembrane</keyword>
<reference evidence="2" key="1">
    <citation type="journal article" date="2023" name="Plant Biotechnol. J.">
        <title>Chromosome-level wild Hevea brasiliensis genome provides new tools for genomic-assisted breeding and valuable loci to elevate rubber yield.</title>
        <authorList>
            <person name="Cheng H."/>
            <person name="Song X."/>
            <person name="Hu Y."/>
            <person name="Wu T."/>
            <person name="Yang Q."/>
            <person name="An Z."/>
            <person name="Feng S."/>
            <person name="Deng Z."/>
            <person name="Wu W."/>
            <person name="Zeng X."/>
            <person name="Tu M."/>
            <person name="Wang X."/>
            <person name="Huang H."/>
        </authorList>
    </citation>
    <scope>NUCLEOTIDE SEQUENCE</scope>
    <source>
        <strain evidence="2">MT/VB/25A 57/8</strain>
    </source>
</reference>
<keyword evidence="1" id="KW-0472">Membrane</keyword>
<accession>A0ABQ9KJV1</accession>
<proteinExistence type="predicted"/>
<keyword evidence="1" id="KW-1133">Transmembrane helix</keyword>
<evidence type="ECO:0000313" key="2">
    <source>
        <dbReference type="EMBL" id="KAJ9140074.1"/>
    </source>
</evidence>
<name>A0ABQ9KJV1_HEVBR</name>
<keyword evidence="3" id="KW-1185">Reference proteome</keyword>
<feature type="transmembrane region" description="Helical" evidence="1">
    <location>
        <begin position="50"/>
        <end position="67"/>
    </location>
</feature>
<dbReference type="PANTHER" id="PTHR33919:SF18">
    <property type="match status" value="1"/>
</dbReference>
<organism evidence="2 3">
    <name type="scientific">Hevea brasiliensis</name>
    <name type="common">Para rubber tree</name>
    <name type="synonym">Siphonia brasiliensis</name>
    <dbReference type="NCBI Taxonomy" id="3981"/>
    <lineage>
        <taxon>Eukaryota</taxon>
        <taxon>Viridiplantae</taxon>
        <taxon>Streptophyta</taxon>
        <taxon>Embryophyta</taxon>
        <taxon>Tracheophyta</taxon>
        <taxon>Spermatophyta</taxon>
        <taxon>Magnoliopsida</taxon>
        <taxon>eudicotyledons</taxon>
        <taxon>Gunneridae</taxon>
        <taxon>Pentapetalae</taxon>
        <taxon>rosids</taxon>
        <taxon>fabids</taxon>
        <taxon>Malpighiales</taxon>
        <taxon>Euphorbiaceae</taxon>
        <taxon>Crotonoideae</taxon>
        <taxon>Micrandreae</taxon>
        <taxon>Hevea</taxon>
    </lineage>
</organism>
<gene>
    <name evidence="2" type="ORF">P3X46_030761</name>
</gene>
<comment type="caution">
    <text evidence="2">The sequence shown here is derived from an EMBL/GenBank/DDBJ whole genome shotgun (WGS) entry which is preliminary data.</text>
</comment>